<feature type="signal peptide" evidence="2">
    <location>
        <begin position="1"/>
        <end position="19"/>
    </location>
</feature>
<dbReference type="OrthoDB" id="606930at2"/>
<dbReference type="EMBL" id="LVXG01000006">
    <property type="protein sequence ID" value="OQP53351.1"/>
    <property type="molecule type" value="Genomic_DNA"/>
</dbReference>
<evidence type="ECO:0000256" key="2">
    <source>
        <dbReference type="SAM" id="SignalP"/>
    </source>
</evidence>
<dbReference type="InterPro" id="IPR041700">
    <property type="entry name" value="OMP_b-brl_3"/>
</dbReference>
<dbReference type="AlphaFoldDB" id="A0A1V9F4Z5"/>
<dbReference type="SUPFAM" id="SSF49464">
    <property type="entry name" value="Carboxypeptidase regulatory domain-like"/>
    <property type="match status" value="1"/>
</dbReference>
<dbReference type="InterPro" id="IPR008969">
    <property type="entry name" value="CarboxyPept-like_regulatory"/>
</dbReference>
<protein>
    <recommendedName>
        <fullName evidence="3">Outer membrane protein beta-barrel domain-containing protein</fullName>
    </recommendedName>
</protein>
<evidence type="ECO:0000256" key="1">
    <source>
        <dbReference type="SAM" id="MobiDB-lite"/>
    </source>
</evidence>
<reference evidence="5" key="1">
    <citation type="submission" date="2016-04" db="EMBL/GenBank/DDBJ databases">
        <authorList>
            <person name="Chen L."/>
            <person name="Zhuang W."/>
            <person name="Wang G."/>
        </authorList>
    </citation>
    <scope>NUCLEOTIDE SEQUENCE [LARGE SCALE GENOMIC DNA]</scope>
    <source>
        <strain evidence="5">17621</strain>
    </source>
</reference>
<dbReference type="STRING" id="354355.SAMN05660816_04571"/>
<evidence type="ECO:0000313" key="5">
    <source>
        <dbReference type="Proteomes" id="UP000192610"/>
    </source>
</evidence>
<feature type="region of interest" description="Disordered" evidence="1">
    <location>
        <begin position="292"/>
        <end position="314"/>
    </location>
</feature>
<gene>
    <name evidence="4" type="ORF">A4H97_23150</name>
</gene>
<keyword evidence="2" id="KW-0732">Signal</keyword>
<dbReference type="Pfam" id="PF14905">
    <property type="entry name" value="OMP_b-brl_3"/>
    <property type="match status" value="2"/>
</dbReference>
<feature type="domain" description="Outer membrane protein beta-barrel" evidence="3">
    <location>
        <begin position="452"/>
        <end position="751"/>
    </location>
</feature>
<dbReference type="RefSeq" id="WP_081197699.1">
    <property type="nucleotide sequence ID" value="NZ_FOCZ01000008.1"/>
</dbReference>
<evidence type="ECO:0000313" key="4">
    <source>
        <dbReference type="EMBL" id="OQP53351.1"/>
    </source>
</evidence>
<feature type="domain" description="Outer membrane protein beta-barrel" evidence="3">
    <location>
        <begin position="781"/>
        <end position="922"/>
    </location>
</feature>
<keyword evidence="5" id="KW-1185">Reference proteome</keyword>
<sequence length="945" mass="106160">MRIFTLFILFIFTAQFVTAQNKISGKIVDGQNRLPLPDATVTIINPVDSAAIGFAVADKTGLFEIKNLVKGNFVLGITFTGYAPYTKHLNITQSQFVMDLDTVFMQLDTSLLMGAVVVTAPPIQIKKDTIEFKASAFKTKPNATVEDLLKKLPGVEVDKDGNITSQGEEITKVYVDGKEFFLNDPKLATKNLSSDMVEAVQVFDDMSEQAKFTKIDDGSRKRTINIKLKKDKKKGVFGRTSASAGTEGRYEGSGSFSTFNNSRQISILGGANNINKLGFTNNDLVSSMGGMSGGRKGGGGGRGGGGGNAPAAANGNTKSWSAGINFRDEWGRKLNFSGSYFVAKTNNGNYSENYRQNMFGGDSSSYVSSKSNSSDININHRLNFRLEYTIDSMNSVLVTPSLNYQKGTSDDSSTSTTRAVNARLDYKAIDGSTHSSNTRDGESFTNDLLFRHRFHKPGRTFTMGWNTAVNNSNGNGFNFSPYHFFDSTKTEYRFDNRQQINDQTTRSFNNTISSSVTEMIDSSIVWELNYAYTINKSNSDRNVFNYDTTNALFDLVDTAQTNYFENLFTANRLGTNFRVKKQKFDYQFGGAVNFATMQNYTSRITAAGKDSSFTMRQSYTNFFPNASFNFNPAPRKNLRFNYRGSTRAPSVSQLQNVRDESNRLNIRTGNPNLKQEFTHTFNLTYSTFNLTNFLYFNMNAGANVVNNKIVNTTSKEAEGILLTRPDNLNGSQSFNFSGTVGIPLKKVTTGRRSPVNLNLTSSARYGRDVSKILDTVRFNYTSTLGQRISFNYFIQDKLDLQANANFNYNNANYTTQGATDYKYFDQHYSIDVTYTIFKRIMFNNDFDYYVNTGRAQGFNQAIPMWNAYVSCLLFKKQNGELRISGFDLLNQNKSINRTVNELYVEDTYTRVLQRFFLVSFMYNFKNFGKDMFSSRSSRQRTGRNY</sequence>
<evidence type="ECO:0000259" key="3">
    <source>
        <dbReference type="Pfam" id="PF14905"/>
    </source>
</evidence>
<name>A0A1V9F4Z5_9BACT</name>
<feature type="chain" id="PRO_5010733462" description="Outer membrane protein beta-barrel domain-containing protein" evidence="2">
    <location>
        <begin position="20"/>
        <end position="945"/>
    </location>
</feature>
<dbReference type="SUPFAM" id="SSF56935">
    <property type="entry name" value="Porins"/>
    <property type="match status" value="1"/>
</dbReference>
<accession>A0A1V9F4Z5</accession>
<dbReference type="Pfam" id="PF13715">
    <property type="entry name" value="CarbopepD_reg_2"/>
    <property type="match status" value="1"/>
</dbReference>
<dbReference type="Gene3D" id="2.60.40.1120">
    <property type="entry name" value="Carboxypeptidase-like, regulatory domain"/>
    <property type="match status" value="1"/>
</dbReference>
<dbReference type="Proteomes" id="UP000192610">
    <property type="component" value="Unassembled WGS sequence"/>
</dbReference>
<organism evidence="4 5">
    <name type="scientific">Niastella yeongjuensis</name>
    <dbReference type="NCBI Taxonomy" id="354355"/>
    <lineage>
        <taxon>Bacteria</taxon>
        <taxon>Pseudomonadati</taxon>
        <taxon>Bacteroidota</taxon>
        <taxon>Chitinophagia</taxon>
        <taxon>Chitinophagales</taxon>
        <taxon>Chitinophagaceae</taxon>
        <taxon>Niastella</taxon>
    </lineage>
</organism>
<proteinExistence type="predicted"/>
<feature type="compositionally biased region" description="Gly residues" evidence="1">
    <location>
        <begin position="292"/>
        <end position="308"/>
    </location>
</feature>
<comment type="caution">
    <text evidence="4">The sequence shown here is derived from an EMBL/GenBank/DDBJ whole genome shotgun (WGS) entry which is preliminary data.</text>
</comment>